<gene>
    <name evidence="2" type="ORF">J8C06_07580</name>
</gene>
<feature type="domain" description="HD-GYP" evidence="1">
    <location>
        <begin position="10"/>
        <end position="205"/>
    </location>
</feature>
<sequence length="526" mass="57917">MAGQVSALDAWAARIAECEREAVQIDALEGYTTPHAAQLAAWADELAVAFGFSERGRRDLQLAALLHDIGESHLDLPGLTAARPLTFAERHTLWRHPVVGERLAQERNLPEASRLLIRWHHENWDGSGYPDGLRGEQIPLAARILRTVDTWCALTQARPFRPALSPSDALDRLRSLVGTTLDPVVASRWLTRVLGNPEPASKVSPWTVSHSTVHQPPLIGFELAALQTIPFQTIALPFGGDGLLGWHLKLLGKQVFTNDARQAETCLAIGSVENNGYVLTASQLDAWLSRARDAEDNPDFPYNPALGRWFPPAQARWLAGFRRAVIADPNRIIQALGMSLGLYLGDYWLAFDPASTDRRSTLEEVAIEGLSKVNRAVDNQLANQATCLPAQAFAVQTSADVVYVRLPPLAAYHHATNHRDGWRETWVSDLPDALAQLTQKHTGRLGGQLGSRREYRAALRSLLRRLPHIPQWAIGISHDGQGLGLPDDLLTEIIGFRPIAKILTKPVSACGTLLNQSIVFCQTRVD</sequence>
<protein>
    <submittedName>
        <fullName evidence="2">HD domain-containing protein</fullName>
    </submittedName>
</protein>
<dbReference type="InterPro" id="IPR037522">
    <property type="entry name" value="HD_GYP_dom"/>
</dbReference>
<dbReference type="SUPFAM" id="SSF109604">
    <property type="entry name" value="HD-domain/PDEase-like"/>
    <property type="match status" value="1"/>
</dbReference>
<name>A0ABX8B6G3_9BACT</name>
<dbReference type="Gene3D" id="1.10.3210.10">
    <property type="entry name" value="Hypothetical protein af1432"/>
    <property type="match status" value="1"/>
</dbReference>
<dbReference type="PROSITE" id="PS51832">
    <property type="entry name" value="HD_GYP"/>
    <property type="match status" value="1"/>
</dbReference>
<organism evidence="2 3">
    <name type="scientific">Chloracidobacterium validum</name>
    <dbReference type="NCBI Taxonomy" id="2821543"/>
    <lineage>
        <taxon>Bacteria</taxon>
        <taxon>Pseudomonadati</taxon>
        <taxon>Acidobacteriota</taxon>
        <taxon>Terriglobia</taxon>
        <taxon>Terriglobales</taxon>
        <taxon>Acidobacteriaceae</taxon>
        <taxon>Chloracidobacterium</taxon>
    </lineage>
</organism>
<dbReference type="Proteomes" id="UP000676506">
    <property type="component" value="Chromosome 1"/>
</dbReference>
<keyword evidence="3" id="KW-1185">Reference proteome</keyword>
<dbReference type="CDD" id="cd00077">
    <property type="entry name" value="HDc"/>
    <property type="match status" value="1"/>
</dbReference>
<dbReference type="Pfam" id="PF13487">
    <property type="entry name" value="HD_5"/>
    <property type="match status" value="1"/>
</dbReference>
<evidence type="ECO:0000313" key="2">
    <source>
        <dbReference type="EMBL" id="QUW02221.1"/>
    </source>
</evidence>
<dbReference type="InterPro" id="IPR003607">
    <property type="entry name" value="HD/PDEase_dom"/>
</dbReference>
<evidence type="ECO:0000313" key="3">
    <source>
        <dbReference type="Proteomes" id="UP000676506"/>
    </source>
</evidence>
<dbReference type="PANTHER" id="PTHR43155:SF2">
    <property type="entry name" value="CYCLIC DI-GMP PHOSPHODIESTERASE PA4108"/>
    <property type="match status" value="1"/>
</dbReference>
<dbReference type="SMART" id="SM00471">
    <property type="entry name" value="HDc"/>
    <property type="match status" value="1"/>
</dbReference>
<proteinExistence type="predicted"/>
<evidence type="ECO:0000259" key="1">
    <source>
        <dbReference type="PROSITE" id="PS51832"/>
    </source>
</evidence>
<reference evidence="2 3" key="1">
    <citation type="submission" date="2021-03" db="EMBL/GenBank/DDBJ databases">
        <title>Genomic and phenotypic characterization of Chloracidobacterium isolates provides evidence for multiple species.</title>
        <authorList>
            <person name="Saini M.K."/>
            <person name="Costas A.M.G."/>
            <person name="Tank M."/>
            <person name="Bryant D.A."/>
        </authorList>
    </citation>
    <scope>NUCLEOTIDE SEQUENCE [LARGE SCALE GENOMIC DNA]</scope>
    <source>
        <strain evidence="2 3">BV2-C</strain>
    </source>
</reference>
<dbReference type="EMBL" id="CP072648">
    <property type="protein sequence ID" value="QUW02221.1"/>
    <property type="molecule type" value="Genomic_DNA"/>
</dbReference>
<accession>A0ABX8B6G3</accession>
<dbReference type="PANTHER" id="PTHR43155">
    <property type="entry name" value="CYCLIC DI-GMP PHOSPHODIESTERASE PA4108-RELATED"/>
    <property type="match status" value="1"/>
</dbReference>
<dbReference type="RefSeq" id="WP_211428111.1">
    <property type="nucleotide sequence ID" value="NZ_CP072648.1"/>
</dbReference>